<sequence length="517" mass="57121">MAKPNPLGPKSPGRILAEATSILAGATQTSRSDPQPGARRRKPYLDDLTEDESIRTENTSFKPTPDDADAISRRIRMEMPDETQKLIPTTLRAQSRNSPSLDEPDANDPSRFAEHYISLAPLPQYQDFDTTAYLLSKDHRNKKNTSKLEVPILYKGYDKVTDTTARVTLFLIAEKCQFLDKCMAELFQALLPSLSINFVGHLLGRAKDMIAKSDPSQSSTRDIPSLESLSSREIYLGELGHHLESICKGEPQEFMIHRVGEQRLDYLQDALELPYWDLIVDLFESASATKRASGISQTIMENAVGGCYQFIKSHLKHIRNRYIEGHVDEAIPERILEGIALRLRVLEQYSQAIDPLRPMDDMSFVEIGKNQNKSKTEEPVAGNQGKVLTFSILFVVLAVAMVPGMIGFAKATQDGEIGSMSDADYTIVIRDTIMTTLGAVLSIVQMFGSPRKSSAYTMAWVFSGLAISLSVTAVIMYPLANKAYSSLCGFFAQFFSVASLGILVLDGPELTGKGCAT</sequence>
<comment type="caution">
    <text evidence="3">The sequence shown here is derived from an EMBL/GenBank/DDBJ whole genome shotgun (WGS) entry which is preliminary data.</text>
</comment>
<accession>A0ABR3R8U1</accession>
<feature type="transmembrane region" description="Helical" evidence="2">
    <location>
        <begin position="427"/>
        <end position="447"/>
    </location>
</feature>
<feature type="transmembrane region" description="Helical" evidence="2">
    <location>
        <begin position="459"/>
        <end position="477"/>
    </location>
</feature>
<feature type="transmembrane region" description="Helical" evidence="2">
    <location>
        <begin position="483"/>
        <end position="505"/>
    </location>
</feature>
<evidence type="ECO:0000256" key="2">
    <source>
        <dbReference type="SAM" id="Phobius"/>
    </source>
</evidence>
<evidence type="ECO:0000313" key="3">
    <source>
        <dbReference type="EMBL" id="KAL1600831.1"/>
    </source>
</evidence>
<feature type="compositionally biased region" description="Polar residues" evidence="1">
    <location>
        <begin position="91"/>
        <end position="100"/>
    </location>
</feature>
<gene>
    <name evidence="3" type="ORF">SLS60_007219</name>
</gene>
<dbReference type="Proteomes" id="UP001521785">
    <property type="component" value="Unassembled WGS sequence"/>
</dbReference>
<name>A0ABR3R8U1_9PLEO</name>
<feature type="transmembrane region" description="Helical" evidence="2">
    <location>
        <begin position="387"/>
        <end position="407"/>
    </location>
</feature>
<reference evidence="3 4" key="1">
    <citation type="submission" date="2024-02" db="EMBL/GenBank/DDBJ databases">
        <title>De novo assembly and annotation of 12 fungi associated with fruit tree decline syndrome in Ontario, Canada.</title>
        <authorList>
            <person name="Sulman M."/>
            <person name="Ellouze W."/>
            <person name="Ilyukhin E."/>
        </authorList>
    </citation>
    <scope>NUCLEOTIDE SEQUENCE [LARGE SCALE GENOMIC DNA]</scope>
    <source>
        <strain evidence="3 4">M42-189</strain>
    </source>
</reference>
<feature type="compositionally biased region" description="Basic and acidic residues" evidence="1">
    <location>
        <begin position="70"/>
        <end position="84"/>
    </location>
</feature>
<proteinExistence type="predicted"/>
<keyword evidence="2" id="KW-1133">Transmembrane helix</keyword>
<evidence type="ECO:0000256" key="1">
    <source>
        <dbReference type="SAM" id="MobiDB-lite"/>
    </source>
</evidence>
<dbReference type="EMBL" id="JAKJXO020000009">
    <property type="protein sequence ID" value="KAL1600831.1"/>
    <property type="molecule type" value="Genomic_DNA"/>
</dbReference>
<keyword evidence="4" id="KW-1185">Reference proteome</keyword>
<protein>
    <submittedName>
        <fullName evidence="3">Uncharacterized protein</fullName>
    </submittedName>
</protein>
<keyword evidence="2" id="KW-0812">Transmembrane</keyword>
<evidence type="ECO:0000313" key="4">
    <source>
        <dbReference type="Proteomes" id="UP001521785"/>
    </source>
</evidence>
<keyword evidence="2" id="KW-0472">Membrane</keyword>
<feature type="region of interest" description="Disordered" evidence="1">
    <location>
        <begin position="1"/>
        <end position="107"/>
    </location>
</feature>
<organism evidence="3 4">
    <name type="scientific">Paraconiothyrium brasiliense</name>
    <dbReference type="NCBI Taxonomy" id="300254"/>
    <lineage>
        <taxon>Eukaryota</taxon>
        <taxon>Fungi</taxon>
        <taxon>Dikarya</taxon>
        <taxon>Ascomycota</taxon>
        <taxon>Pezizomycotina</taxon>
        <taxon>Dothideomycetes</taxon>
        <taxon>Pleosporomycetidae</taxon>
        <taxon>Pleosporales</taxon>
        <taxon>Massarineae</taxon>
        <taxon>Didymosphaeriaceae</taxon>
        <taxon>Paraconiothyrium</taxon>
    </lineage>
</organism>